<reference evidence="1" key="1">
    <citation type="journal article" date="2020" name="New Phytol.">
        <title>Comparative genomics reveals dynamic genome evolution in host specialist ectomycorrhizal fungi.</title>
        <authorList>
            <person name="Lofgren L.A."/>
            <person name="Nguyen N.H."/>
            <person name="Vilgalys R."/>
            <person name="Ruytinx J."/>
            <person name="Liao H.L."/>
            <person name="Branco S."/>
            <person name="Kuo A."/>
            <person name="LaButti K."/>
            <person name="Lipzen A."/>
            <person name="Andreopoulos W."/>
            <person name="Pangilinan J."/>
            <person name="Riley R."/>
            <person name="Hundley H."/>
            <person name="Na H."/>
            <person name="Barry K."/>
            <person name="Grigoriev I.V."/>
            <person name="Stajich J.E."/>
            <person name="Kennedy P.G."/>
        </authorList>
    </citation>
    <scope>NUCLEOTIDE SEQUENCE</scope>
    <source>
        <strain evidence="1">S12</strain>
    </source>
</reference>
<feature type="non-terminal residue" evidence="1">
    <location>
        <position position="71"/>
    </location>
</feature>
<sequence>YHQKPPSSSEQGLETNLIDALDSVTVEQMRKFMNAYQKGLSGKQAAWATKKYCGHQVLPNSVLAELKTAGI</sequence>
<dbReference type="Proteomes" id="UP000719766">
    <property type="component" value="Unassembled WGS sequence"/>
</dbReference>
<dbReference type="EMBL" id="JABBWE010000119">
    <property type="protein sequence ID" value="KAG1785100.1"/>
    <property type="molecule type" value="Genomic_DNA"/>
</dbReference>
<name>A0A9P7D9F1_9AGAM</name>
<dbReference type="RefSeq" id="XP_041152585.1">
    <property type="nucleotide sequence ID" value="XM_041298929.1"/>
</dbReference>
<keyword evidence="2" id="KW-1185">Reference proteome</keyword>
<proteinExistence type="predicted"/>
<comment type="caution">
    <text evidence="1">The sequence shown here is derived from an EMBL/GenBank/DDBJ whole genome shotgun (WGS) entry which is preliminary data.</text>
</comment>
<protein>
    <submittedName>
        <fullName evidence="1">Uncharacterized protein</fullName>
    </submittedName>
</protein>
<dbReference type="GeneID" id="64592693"/>
<dbReference type="OrthoDB" id="2416294at2759"/>
<organism evidence="1 2">
    <name type="scientific">Suillus plorans</name>
    <dbReference type="NCBI Taxonomy" id="116603"/>
    <lineage>
        <taxon>Eukaryota</taxon>
        <taxon>Fungi</taxon>
        <taxon>Dikarya</taxon>
        <taxon>Basidiomycota</taxon>
        <taxon>Agaricomycotina</taxon>
        <taxon>Agaricomycetes</taxon>
        <taxon>Agaricomycetidae</taxon>
        <taxon>Boletales</taxon>
        <taxon>Suillineae</taxon>
        <taxon>Suillaceae</taxon>
        <taxon>Suillus</taxon>
    </lineage>
</organism>
<evidence type="ECO:0000313" key="1">
    <source>
        <dbReference type="EMBL" id="KAG1785100.1"/>
    </source>
</evidence>
<evidence type="ECO:0000313" key="2">
    <source>
        <dbReference type="Proteomes" id="UP000719766"/>
    </source>
</evidence>
<dbReference type="AlphaFoldDB" id="A0A9P7D9F1"/>
<gene>
    <name evidence="1" type="ORF">HD556DRAFT_1250449</name>
</gene>
<accession>A0A9P7D9F1</accession>